<dbReference type="GO" id="GO:0016579">
    <property type="term" value="P:protein deubiquitination"/>
    <property type="evidence" value="ECO:0007669"/>
    <property type="project" value="InterPro"/>
</dbReference>
<keyword evidence="5" id="KW-0833">Ubl conjugation pathway</keyword>
<evidence type="ECO:0000313" key="10">
    <source>
        <dbReference type="WBParaSite" id="ACAC_0000321501-mRNA-1"/>
    </source>
</evidence>
<dbReference type="WBParaSite" id="ACAC_0000321501-mRNA-1">
    <property type="protein sequence ID" value="ACAC_0000321501-mRNA-1"/>
    <property type="gene ID" value="ACAC_0000321501"/>
</dbReference>
<dbReference type="GO" id="GO:0005634">
    <property type="term" value="C:nucleus"/>
    <property type="evidence" value="ECO:0007669"/>
    <property type="project" value="TreeGrafter"/>
</dbReference>
<keyword evidence="4" id="KW-0645">Protease</keyword>
<dbReference type="GO" id="GO:0004843">
    <property type="term" value="F:cysteine-type deubiquitinase activity"/>
    <property type="evidence" value="ECO:0007669"/>
    <property type="project" value="UniProtKB-EC"/>
</dbReference>
<dbReference type="GO" id="GO:0005829">
    <property type="term" value="C:cytosol"/>
    <property type="evidence" value="ECO:0007669"/>
    <property type="project" value="TreeGrafter"/>
</dbReference>
<dbReference type="InterPro" id="IPR028889">
    <property type="entry name" value="USP"/>
</dbReference>
<proteinExistence type="inferred from homology"/>
<dbReference type="AlphaFoldDB" id="A0A0K0CZP2"/>
<dbReference type="Proteomes" id="UP000035642">
    <property type="component" value="Unassembled WGS sequence"/>
</dbReference>
<dbReference type="GO" id="GO:0006508">
    <property type="term" value="P:proteolysis"/>
    <property type="evidence" value="ECO:0007669"/>
    <property type="project" value="UniProtKB-KW"/>
</dbReference>
<evidence type="ECO:0000259" key="8">
    <source>
        <dbReference type="PROSITE" id="PS50235"/>
    </source>
</evidence>
<dbReference type="Gene3D" id="3.90.70.10">
    <property type="entry name" value="Cysteine proteinases"/>
    <property type="match status" value="1"/>
</dbReference>
<evidence type="ECO:0000256" key="2">
    <source>
        <dbReference type="ARBA" id="ARBA00009085"/>
    </source>
</evidence>
<dbReference type="EC" id="3.4.19.12" evidence="3"/>
<accession>A0A0K0CZP2</accession>
<dbReference type="InterPro" id="IPR018200">
    <property type="entry name" value="USP_CS"/>
</dbReference>
<dbReference type="Pfam" id="PF00443">
    <property type="entry name" value="UCH"/>
    <property type="match status" value="1"/>
</dbReference>
<reference evidence="9" key="1">
    <citation type="submission" date="2012-09" db="EMBL/GenBank/DDBJ databases">
        <authorList>
            <person name="Martin A.A."/>
        </authorList>
    </citation>
    <scope>NUCLEOTIDE SEQUENCE</scope>
</reference>
<reference evidence="10" key="2">
    <citation type="submission" date="2017-02" db="UniProtKB">
        <authorList>
            <consortium name="WormBaseParasite"/>
        </authorList>
    </citation>
    <scope>IDENTIFICATION</scope>
</reference>
<dbReference type="PROSITE" id="PS50235">
    <property type="entry name" value="USP_3"/>
    <property type="match status" value="1"/>
</dbReference>
<comment type="similarity">
    <text evidence="2">Belongs to the peptidase C19 family.</text>
</comment>
<dbReference type="STRING" id="6313.A0A0K0CZP2"/>
<keyword evidence="7" id="KW-0788">Thiol protease</keyword>
<dbReference type="PANTHER" id="PTHR24006:SF888">
    <property type="entry name" value="UBIQUITIN CARBOXYL-TERMINAL HYDROLASE 30"/>
    <property type="match status" value="1"/>
</dbReference>
<name>A0A0K0CZP2_ANGCA</name>
<dbReference type="InterPro" id="IPR001394">
    <property type="entry name" value="Peptidase_C19_UCH"/>
</dbReference>
<keyword evidence="9" id="KW-1185">Reference proteome</keyword>
<protein>
    <recommendedName>
        <fullName evidence="3">ubiquitinyl hydrolase 1</fullName>
        <ecNumber evidence="3">3.4.19.12</ecNumber>
    </recommendedName>
</protein>
<comment type="catalytic activity">
    <reaction evidence="1">
        <text>Thiol-dependent hydrolysis of ester, thioester, amide, peptide and isopeptide bonds formed by the C-terminal Gly of ubiquitin (a 76-residue protein attached to proteins as an intracellular targeting signal).</text>
        <dbReference type="EC" id="3.4.19.12"/>
    </reaction>
</comment>
<dbReference type="PANTHER" id="PTHR24006">
    <property type="entry name" value="UBIQUITIN CARBOXYL-TERMINAL HYDROLASE"/>
    <property type="match status" value="1"/>
</dbReference>
<organism evidence="9 10">
    <name type="scientific">Angiostrongylus cantonensis</name>
    <name type="common">Rat lungworm</name>
    <dbReference type="NCBI Taxonomy" id="6313"/>
    <lineage>
        <taxon>Eukaryota</taxon>
        <taxon>Metazoa</taxon>
        <taxon>Ecdysozoa</taxon>
        <taxon>Nematoda</taxon>
        <taxon>Chromadorea</taxon>
        <taxon>Rhabditida</taxon>
        <taxon>Rhabditina</taxon>
        <taxon>Rhabditomorpha</taxon>
        <taxon>Strongyloidea</taxon>
        <taxon>Metastrongylidae</taxon>
        <taxon>Angiostrongylus</taxon>
    </lineage>
</organism>
<evidence type="ECO:0000256" key="7">
    <source>
        <dbReference type="ARBA" id="ARBA00022807"/>
    </source>
</evidence>
<evidence type="ECO:0000256" key="6">
    <source>
        <dbReference type="ARBA" id="ARBA00022801"/>
    </source>
</evidence>
<evidence type="ECO:0000256" key="3">
    <source>
        <dbReference type="ARBA" id="ARBA00012759"/>
    </source>
</evidence>
<keyword evidence="6" id="KW-0378">Hydrolase</keyword>
<evidence type="ECO:0000256" key="5">
    <source>
        <dbReference type="ARBA" id="ARBA00022786"/>
    </source>
</evidence>
<evidence type="ECO:0000313" key="9">
    <source>
        <dbReference type="Proteomes" id="UP000035642"/>
    </source>
</evidence>
<evidence type="ECO:0000256" key="1">
    <source>
        <dbReference type="ARBA" id="ARBA00000707"/>
    </source>
</evidence>
<evidence type="ECO:0000256" key="4">
    <source>
        <dbReference type="ARBA" id="ARBA00022670"/>
    </source>
</evidence>
<dbReference type="InterPro" id="IPR050164">
    <property type="entry name" value="Peptidase_C19"/>
</dbReference>
<dbReference type="PROSITE" id="PS00973">
    <property type="entry name" value="USP_2"/>
    <property type="match status" value="1"/>
</dbReference>
<dbReference type="SUPFAM" id="SSF54001">
    <property type="entry name" value="Cysteine proteinases"/>
    <property type="match status" value="1"/>
</dbReference>
<dbReference type="InterPro" id="IPR038765">
    <property type="entry name" value="Papain-like_cys_pep_sf"/>
</dbReference>
<sequence>LRDNWSKRRLLRIHHCFILFTLSFFVMLLNLCKSFQLPQSLIIRIERVGILPSGNEFKLIDHVGFGDTLDVRDLCFYRNKEVDYNLAMSRRPESTSRIVGGAAGNGRSAFDAFISLYKLVFSGGSFVAERRESARCKYQLRAVSEHRGVPQSGHFVTYRRGISNPQTWYLTNDAKVQRVPYLQVVKAQAYMLYYERIRPNRWYRKDNLVLKP</sequence>
<feature type="domain" description="USP" evidence="8">
    <location>
        <begin position="1"/>
        <end position="197"/>
    </location>
</feature>